<accession>A0AAV7EB90</accession>
<dbReference type="GO" id="GO:0090307">
    <property type="term" value="P:mitotic spindle assembly"/>
    <property type="evidence" value="ECO:0007669"/>
    <property type="project" value="TreeGrafter"/>
</dbReference>
<dbReference type="PANTHER" id="PTHR14326:SF15">
    <property type="entry name" value="OS06G0130200 PROTEIN"/>
    <property type="match status" value="1"/>
</dbReference>
<dbReference type="InterPro" id="IPR027330">
    <property type="entry name" value="TPX2_central_dom"/>
</dbReference>
<evidence type="ECO:0000313" key="3">
    <source>
        <dbReference type="Proteomes" id="UP000825729"/>
    </source>
</evidence>
<dbReference type="EMBL" id="JAINDJ010000006">
    <property type="protein sequence ID" value="KAG9445106.1"/>
    <property type="molecule type" value="Genomic_DNA"/>
</dbReference>
<dbReference type="GO" id="GO:0005880">
    <property type="term" value="C:nuclear microtubule"/>
    <property type="evidence" value="ECO:0007669"/>
    <property type="project" value="TreeGrafter"/>
</dbReference>
<proteinExistence type="predicted"/>
<protein>
    <recommendedName>
        <fullName evidence="1">TPX2 central domain-containing protein</fullName>
    </recommendedName>
</protein>
<keyword evidence="3" id="KW-1185">Reference proteome</keyword>
<dbReference type="Proteomes" id="UP000825729">
    <property type="component" value="Unassembled WGS sequence"/>
</dbReference>
<organism evidence="2 3">
    <name type="scientific">Aristolochia fimbriata</name>
    <name type="common">White veined hardy Dutchman's pipe vine</name>
    <dbReference type="NCBI Taxonomy" id="158543"/>
    <lineage>
        <taxon>Eukaryota</taxon>
        <taxon>Viridiplantae</taxon>
        <taxon>Streptophyta</taxon>
        <taxon>Embryophyta</taxon>
        <taxon>Tracheophyta</taxon>
        <taxon>Spermatophyta</taxon>
        <taxon>Magnoliopsida</taxon>
        <taxon>Magnoliidae</taxon>
        <taxon>Piperales</taxon>
        <taxon>Aristolochiaceae</taxon>
        <taxon>Aristolochia</taxon>
    </lineage>
</organism>
<dbReference type="PANTHER" id="PTHR14326">
    <property type="entry name" value="TARGETING PROTEIN FOR XKLP2"/>
    <property type="match status" value="1"/>
</dbReference>
<dbReference type="InterPro" id="IPR009675">
    <property type="entry name" value="TPX2_fam"/>
</dbReference>
<evidence type="ECO:0000259" key="1">
    <source>
        <dbReference type="Pfam" id="PF12214"/>
    </source>
</evidence>
<name>A0AAV7EB90_ARIFI</name>
<dbReference type="GO" id="GO:0030295">
    <property type="term" value="F:protein kinase activator activity"/>
    <property type="evidence" value="ECO:0007669"/>
    <property type="project" value="TreeGrafter"/>
</dbReference>
<feature type="domain" description="TPX2 central" evidence="1">
    <location>
        <begin position="228"/>
        <end position="405"/>
    </location>
</feature>
<dbReference type="AlphaFoldDB" id="A0AAV7EB90"/>
<sequence>MDDEMEDFEELPFETDFDYEFDAPRYFDFVRGESPEEVREAELWFRTAPSYPPSPYVAKLNARGVLTESTNTYHSSNDAATESCTITYSVKAVEPEMSAAGQEKRGCTFYSQITQVGPKAKAKSLVRGPSSRSSTLMKPTASHLAKQNQRLEVKISSQLEHRFDKALACEADRILKNQSANETQATKRQKLEKGHVCKLPDVQQQTNLTHKAPRKGAPVDGCFEQPRLKLTIPREPELVTAQRAQRMRSKNDEKFGERPTTTSIFRARPLNRKIFEAPLLPLSQNRTPRMPEFHEFHLRTSERAMHHFSASSQQSGKSSDKVIQREMNTFGTMSSVFGSSQSMQQSVATSSKPLKASVRDDLKHEGCVHKFKARPLDKKIFASKGDIGVFRTVKRETTIPMGFNFLTDKRFQQNPPTELFSQLSLASEVSQNVESQPKTSCASRAPYKGSKENITDFLGRQESKGICLSKEILGSLGAKQSICGSKGGLIDVRSRENVCR</sequence>
<reference evidence="2 3" key="1">
    <citation type="submission" date="2021-07" db="EMBL/GenBank/DDBJ databases">
        <title>The Aristolochia fimbriata genome: insights into angiosperm evolution, floral development and chemical biosynthesis.</title>
        <authorList>
            <person name="Jiao Y."/>
        </authorList>
    </citation>
    <scope>NUCLEOTIDE SEQUENCE [LARGE SCALE GENOMIC DNA]</scope>
    <source>
        <strain evidence="2">IBCAS-2021</strain>
        <tissue evidence="2">Leaf</tissue>
    </source>
</reference>
<gene>
    <name evidence="2" type="ORF">H6P81_016446</name>
</gene>
<dbReference type="Pfam" id="PF12214">
    <property type="entry name" value="TPX2_importin"/>
    <property type="match status" value="1"/>
</dbReference>
<dbReference type="GO" id="GO:0060236">
    <property type="term" value="P:regulation of mitotic spindle organization"/>
    <property type="evidence" value="ECO:0007669"/>
    <property type="project" value="InterPro"/>
</dbReference>
<comment type="caution">
    <text evidence="2">The sequence shown here is derived from an EMBL/GenBank/DDBJ whole genome shotgun (WGS) entry which is preliminary data.</text>
</comment>
<dbReference type="GO" id="GO:0008017">
    <property type="term" value="F:microtubule binding"/>
    <property type="evidence" value="ECO:0007669"/>
    <property type="project" value="TreeGrafter"/>
</dbReference>
<dbReference type="GO" id="GO:0005819">
    <property type="term" value="C:spindle"/>
    <property type="evidence" value="ECO:0007669"/>
    <property type="project" value="InterPro"/>
</dbReference>
<evidence type="ECO:0000313" key="2">
    <source>
        <dbReference type="EMBL" id="KAG9445106.1"/>
    </source>
</evidence>